<keyword evidence="3" id="KW-0975">Bacterial flagellum</keyword>
<keyword evidence="2" id="KW-0547">Nucleotide-binding</keyword>
<dbReference type="Gene3D" id="2.40.10.220">
    <property type="entry name" value="predicted glycosyltransferase like domains"/>
    <property type="match status" value="1"/>
</dbReference>
<gene>
    <name evidence="6" type="ORF">BOW53_03705</name>
</gene>
<evidence type="ECO:0000313" key="7">
    <source>
        <dbReference type="Proteomes" id="UP000191110"/>
    </source>
</evidence>
<organism evidence="6 7">
    <name type="scientific">Solemya pervernicosa gill symbiont</name>
    <dbReference type="NCBI Taxonomy" id="642797"/>
    <lineage>
        <taxon>Bacteria</taxon>
        <taxon>Pseudomonadati</taxon>
        <taxon>Pseudomonadota</taxon>
        <taxon>Gammaproteobacteria</taxon>
        <taxon>sulfur-oxidizing symbionts</taxon>
    </lineage>
</organism>
<evidence type="ECO:0000259" key="5">
    <source>
        <dbReference type="Pfam" id="PF07317"/>
    </source>
</evidence>
<dbReference type="EMBL" id="MPRL01000009">
    <property type="protein sequence ID" value="OOZ41489.1"/>
    <property type="molecule type" value="Genomic_DNA"/>
</dbReference>
<keyword evidence="7" id="KW-1185">Reference proteome</keyword>
<dbReference type="InterPro" id="IPR012349">
    <property type="entry name" value="Split_barrel_FMN-bd"/>
</dbReference>
<sequence>MAEKNTPKKSEAQYLKDPAQIRSILKRIQESHALLSLSLPNSKGTYSSSLINVIHDDETDVVELDELTPSIGHDHFIKSREARVYAKLNGVDVRFSCHLKGIKRSDDGYLSYVIDLPRPVEYHELRSYFRVPISLASNIQVTIELEAHHVTALISDISQGGFGAVITDSVVNVSIGDVYPCTIQLSKKEKIECSIEIRNSRINDFTDKQHIGAQFHKLTRAQELRISNQTAQLQREMIRKNLSV</sequence>
<dbReference type="SUPFAM" id="SSF141371">
    <property type="entry name" value="PilZ domain-like"/>
    <property type="match status" value="1"/>
</dbReference>
<dbReference type="InterPro" id="IPR009875">
    <property type="entry name" value="PilZ_domain"/>
</dbReference>
<dbReference type="Proteomes" id="UP000191110">
    <property type="component" value="Unassembled WGS sequence"/>
</dbReference>
<name>A0A1T2L8Q9_9GAMM</name>
<comment type="caution">
    <text evidence="6">The sequence shown here is derived from an EMBL/GenBank/DDBJ whole genome shotgun (WGS) entry which is preliminary data.</text>
</comment>
<dbReference type="AlphaFoldDB" id="A0A1T2L8Q9"/>
<feature type="domain" description="PilZ" evidence="4">
    <location>
        <begin position="125"/>
        <end position="228"/>
    </location>
</feature>
<evidence type="ECO:0000256" key="1">
    <source>
        <dbReference type="ARBA" id="ARBA00022636"/>
    </source>
</evidence>
<dbReference type="Gene3D" id="2.30.110.10">
    <property type="entry name" value="Electron Transport, Fmn-binding Protein, Chain A"/>
    <property type="match status" value="1"/>
</dbReference>
<protein>
    <recommendedName>
        <fullName evidence="8">PilZ domain-containing protein</fullName>
    </recommendedName>
</protein>
<evidence type="ECO:0000256" key="2">
    <source>
        <dbReference type="ARBA" id="ARBA00022741"/>
    </source>
</evidence>
<dbReference type="Pfam" id="PF07317">
    <property type="entry name" value="PilZN"/>
    <property type="match status" value="1"/>
</dbReference>
<reference evidence="6 7" key="1">
    <citation type="submission" date="2016-11" db="EMBL/GenBank/DDBJ databases">
        <title>Mixed transmission modes and dynamic genome evolution in an obligate animal-bacterial symbiosis.</title>
        <authorList>
            <person name="Russell S.L."/>
            <person name="Corbett-Detig R.B."/>
            <person name="Cavanaugh C.M."/>
        </authorList>
    </citation>
    <scope>NUCLEOTIDE SEQUENCE [LARGE SCALE GENOMIC DNA]</scope>
    <source>
        <strain evidence="6">Sveles-Q1</strain>
    </source>
</reference>
<evidence type="ECO:0008006" key="8">
    <source>
        <dbReference type="Google" id="ProtNLM"/>
    </source>
</evidence>
<proteinExistence type="predicted"/>
<keyword evidence="1" id="KW-0973">c-di-GMP</keyword>
<evidence type="ECO:0000256" key="3">
    <source>
        <dbReference type="ARBA" id="ARBA00023143"/>
    </source>
</evidence>
<dbReference type="GO" id="GO:0035438">
    <property type="term" value="F:cyclic-di-GMP binding"/>
    <property type="evidence" value="ECO:0007669"/>
    <property type="project" value="InterPro"/>
</dbReference>
<evidence type="ECO:0000259" key="4">
    <source>
        <dbReference type="Pfam" id="PF07238"/>
    </source>
</evidence>
<dbReference type="Pfam" id="PF07238">
    <property type="entry name" value="PilZ"/>
    <property type="match status" value="1"/>
</dbReference>
<dbReference type="RefSeq" id="WP_172840125.1">
    <property type="nucleotide sequence ID" value="NZ_MPRL01000009.1"/>
</dbReference>
<dbReference type="InterPro" id="IPR009926">
    <property type="entry name" value="T3SS_YcgR_PilZN"/>
</dbReference>
<feature type="domain" description="Type III secretion system flagellar brake protein YcgR PilZN" evidence="5">
    <location>
        <begin position="15"/>
        <end position="117"/>
    </location>
</feature>
<evidence type="ECO:0000313" key="6">
    <source>
        <dbReference type="EMBL" id="OOZ41489.1"/>
    </source>
</evidence>
<accession>A0A1T2L8Q9</accession>